<name>A0A2H1E7B2_9FLAO</name>
<keyword evidence="3" id="KW-1185">Reference proteome</keyword>
<organism evidence="2 3">
    <name type="scientific">Tenacibaculum maritimum NCIMB 2154</name>
    <dbReference type="NCBI Taxonomy" id="1349785"/>
    <lineage>
        <taxon>Bacteria</taxon>
        <taxon>Pseudomonadati</taxon>
        <taxon>Bacteroidota</taxon>
        <taxon>Flavobacteriia</taxon>
        <taxon>Flavobacteriales</taxon>
        <taxon>Flavobacteriaceae</taxon>
        <taxon>Tenacibaculum</taxon>
    </lineage>
</organism>
<feature type="domain" description="Haem-binding" evidence="1">
    <location>
        <begin position="12"/>
        <end position="147"/>
    </location>
</feature>
<dbReference type="EMBL" id="LT634361">
    <property type="protein sequence ID" value="SFZ80764.1"/>
    <property type="molecule type" value="Genomic_DNA"/>
</dbReference>
<dbReference type="Pfam" id="PF14376">
    <property type="entry name" value="Haem_bd"/>
    <property type="match status" value="1"/>
</dbReference>
<dbReference type="STRING" id="1349785.GCA_000509405_00847"/>
<dbReference type="KEGG" id="tmar:MARIT_0783"/>
<dbReference type="OrthoDB" id="196738at2"/>
<evidence type="ECO:0000313" key="3">
    <source>
        <dbReference type="Proteomes" id="UP000231564"/>
    </source>
</evidence>
<dbReference type="RefSeq" id="WP_100210801.1">
    <property type="nucleotide sequence ID" value="NZ_CP138495.1"/>
</dbReference>
<dbReference type="AlphaFoldDB" id="A0A2H1E7B2"/>
<evidence type="ECO:0000313" key="2">
    <source>
        <dbReference type="EMBL" id="SFZ80764.1"/>
    </source>
</evidence>
<evidence type="ECO:0000259" key="1">
    <source>
        <dbReference type="SMART" id="SM01235"/>
    </source>
</evidence>
<dbReference type="GeneID" id="47722358"/>
<dbReference type="SMART" id="SM01235">
    <property type="entry name" value="Haem_bd"/>
    <property type="match status" value="1"/>
</dbReference>
<gene>
    <name evidence="2" type="ORF">MARIT_0783</name>
</gene>
<dbReference type="Proteomes" id="UP000231564">
    <property type="component" value="Chromosome MARIT"/>
</dbReference>
<reference evidence="2 3" key="1">
    <citation type="submission" date="2016-11" db="EMBL/GenBank/DDBJ databases">
        <authorList>
            <person name="Jaros S."/>
            <person name="Januszkiewicz K."/>
            <person name="Wedrychowicz H."/>
        </authorList>
    </citation>
    <scope>NUCLEOTIDE SEQUENCE [LARGE SCALE GENOMIC DNA]</scope>
    <source>
        <strain evidence="2">NCIMB 2154T</strain>
    </source>
</reference>
<accession>A0A2H1E7B2</accession>
<sequence>MKISPKGGLLIVLVFAGMQFFKPNKNEGESSSLTYFITETKANKEVVEVLKSACFDCHSSITKYPWYYNITPVNYWMAHHIEEGKEHLNLSEWQSYSLKKKAHKMEEIYEEMEEREMPLKSYTWTHADARLTENQIKTIVDWAKEQESIYEAKLN</sequence>
<dbReference type="InterPro" id="IPR025992">
    <property type="entry name" value="Haem-bd"/>
</dbReference>
<proteinExistence type="predicted"/>
<protein>
    <recommendedName>
        <fullName evidence="1">Haem-binding domain-containing protein</fullName>
    </recommendedName>
</protein>